<gene>
    <name evidence="1" type="ORF">RPMA_19960</name>
</gene>
<keyword evidence="2" id="KW-1185">Reference proteome</keyword>
<proteinExistence type="predicted"/>
<evidence type="ECO:0000313" key="1">
    <source>
        <dbReference type="EMBL" id="QUS40859.1"/>
    </source>
</evidence>
<protein>
    <recommendedName>
        <fullName evidence="3">Ogr/Delta-like zinc finger protein</fullName>
    </recommendedName>
</protein>
<accession>A0ABX8AAQ9</accession>
<evidence type="ECO:0000313" key="2">
    <source>
        <dbReference type="Proteomes" id="UP000682843"/>
    </source>
</evidence>
<dbReference type="EMBL" id="CP036498">
    <property type="protein sequence ID" value="QUS40859.1"/>
    <property type="molecule type" value="Genomic_DNA"/>
</dbReference>
<reference evidence="1 2" key="1">
    <citation type="submission" date="2019-02" db="EMBL/GenBank/DDBJ databases">
        <title>Emended description of the genus Rhodopseudomonas and description of Rhodopseudomonas albus sp. nov., a non-phototrophic, heavy-metal-tolerant bacterium isolated from garden soil.</title>
        <authorList>
            <person name="Bao Z."/>
            <person name="Cao W.W."/>
            <person name="Sato Y."/>
            <person name="Nishizawa T."/>
            <person name="Zhao J."/>
            <person name="Guo Y."/>
            <person name="Ohta H."/>
        </authorList>
    </citation>
    <scope>NUCLEOTIDE SEQUENCE [LARGE SCALE GENOMIC DNA]</scope>
    <source>
        <strain evidence="1 2">SK50-23</strain>
    </source>
</reference>
<name>A0ABX8AAQ9_9BRAD</name>
<evidence type="ECO:0008006" key="3">
    <source>
        <dbReference type="Google" id="ProtNLM"/>
    </source>
</evidence>
<sequence length="59" mass="6594">MISSSLVPCPTCHQRREFVSVEATGPKKDGAEIRTFACRPCEVETRYILTRHSVMPLAS</sequence>
<organism evidence="1 2">
    <name type="scientific">Tardiphaga alba</name>
    <dbReference type="NCBI Taxonomy" id="340268"/>
    <lineage>
        <taxon>Bacteria</taxon>
        <taxon>Pseudomonadati</taxon>
        <taxon>Pseudomonadota</taxon>
        <taxon>Alphaproteobacteria</taxon>
        <taxon>Hyphomicrobiales</taxon>
        <taxon>Nitrobacteraceae</taxon>
        <taxon>Tardiphaga</taxon>
    </lineage>
</organism>
<dbReference type="RefSeq" id="WP_211909453.1">
    <property type="nucleotide sequence ID" value="NZ_CP036498.1"/>
</dbReference>
<dbReference type="Proteomes" id="UP000682843">
    <property type="component" value="Chromosome"/>
</dbReference>